<evidence type="ECO:0000256" key="4">
    <source>
        <dbReference type="ARBA" id="ARBA00022759"/>
    </source>
</evidence>
<dbReference type="SMART" id="SM00535">
    <property type="entry name" value="RIBOc"/>
    <property type="match status" value="1"/>
</dbReference>
<dbReference type="EMBL" id="JAJJPB010000037">
    <property type="protein sequence ID" value="MCC9296575.1"/>
    <property type="molecule type" value="Genomic_DNA"/>
</dbReference>
<comment type="subcellular location">
    <subcellularLocation>
        <location evidence="6">Cytoplasm</location>
    </subcellularLocation>
</comment>
<keyword evidence="9" id="KW-1185">Reference proteome</keyword>
<dbReference type="SUPFAM" id="SSF69065">
    <property type="entry name" value="RNase III domain-like"/>
    <property type="match status" value="1"/>
</dbReference>
<comment type="caution">
    <text evidence="8">The sequence shown here is derived from an EMBL/GenBank/DDBJ whole genome shotgun (WGS) entry which is preliminary data.</text>
</comment>
<dbReference type="PANTHER" id="PTHR34276:SF1">
    <property type="entry name" value="MINI-RIBONUCLEASE 3"/>
    <property type="match status" value="1"/>
</dbReference>
<keyword evidence="6" id="KW-0460">Magnesium</keyword>
<dbReference type="PIRSF" id="PIRSF005520">
    <property type="entry name" value="UCP005520"/>
    <property type="match status" value="1"/>
</dbReference>
<dbReference type="InterPro" id="IPR036389">
    <property type="entry name" value="RNase_III_sf"/>
</dbReference>
<evidence type="ECO:0000259" key="7">
    <source>
        <dbReference type="SMART" id="SM00535"/>
    </source>
</evidence>
<keyword evidence="5 6" id="KW-0378">Hydrolase</keyword>
<evidence type="ECO:0000256" key="6">
    <source>
        <dbReference type="HAMAP-Rule" id="MF_01468"/>
    </source>
</evidence>
<comment type="subunit">
    <text evidence="6">Homodimer.</text>
</comment>
<keyword evidence="6" id="KW-0699">rRNA-binding</keyword>
<evidence type="ECO:0000256" key="1">
    <source>
        <dbReference type="ARBA" id="ARBA00022517"/>
    </source>
</evidence>
<dbReference type="InterPro" id="IPR000999">
    <property type="entry name" value="RNase_III_dom"/>
</dbReference>
<keyword evidence="4 6" id="KW-0255">Endonuclease</keyword>
<evidence type="ECO:0000256" key="5">
    <source>
        <dbReference type="ARBA" id="ARBA00022801"/>
    </source>
</evidence>
<keyword evidence="3 6" id="KW-0540">Nuclease</keyword>
<dbReference type="HAMAP" id="MF_01468">
    <property type="entry name" value="RNase_Mini_III"/>
    <property type="match status" value="1"/>
</dbReference>
<dbReference type="CDD" id="cd00593">
    <property type="entry name" value="RIBOc"/>
    <property type="match status" value="1"/>
</dbReference>
<evidence type="ECO:0000313" key="9">
    <source>
        <dbReference type="Proteomes" id="UP001165422"/>
    </source>
</evidence>
<accession>A0ABS8N9W7</accession>
<keyword evidence="1 6" id="KW-0690">Ribosome biogenesis</keyword>
<dbReference type="Pfam" id="PF00636">
    <property type="entry name" value="Ribonuclease_3"/>
    <property type="match status" value="1"/>
</dbReference>
<reference evidence="8" key="1">
    <citation type="submission" date="2021-11" db="EMBL/GenBank/DDBJ databases">
        <authorList>
            <person name="Qingchun L."/>
            <person name="Dong Z."/>
            <person name="Zongwei Q."/>
            <person name="Jia Z."/>
            <person name="Duotao L."/>
        </authorList>
    </citation>
    <scope>NUCLEOTIDE SEQUENCE</scope>
    <source>
        <strain evidence="8">WLY-B-L2</strain>
    </source>
</reference>
<dbReference type="Proteomes" id="UP001165422">
    <property type="component" value="Unassembled WGS sequence"/>
</dbReference>
<comment type="cofactor">
    <cofactor evidence="6">
        <name>Mg(2+)</name>
        <dbReference type="ChEBI" id="CHEBI:18420"/>
    </cofactor>
</comment>
<gene>
    <name evidence="6" type="primary">mrnC</name>
    <name evidence="8" type="ORF">LN736_17170</name>
</gene>
<dbReference type="Gene3D" id="1.10.1520.10">
    <property type="entry name" value="Ribonuclease III domain"/>
    <property type="match status" value="1"/>
</dbReference>
<feature type="active site" evidence="6">
    <location>
        <position position="28"/>
    </location>
</feature>
<dbReference type="EC" id="3.1.26.-" evidence="6"/>
<proteinExistence type="inferred from homology"/>
<comment type="similarity">
    <text evidence="6">Belongs to the MrnC RNase family.</text>
</comment>
<keyword evidence="6" id="KW-0963">Cytoplasm</keyword>
<dbReference type="InterPro" id="IPR008226">
    <property type="entry name" value="Mini3_fam"/>
</dbReference>
<dbReference type="PANTHER" id="PTHR34276">
    <property type="entry name" value="MINI-RIBONUCLEASE 3"/>
    <property type="match status" value="1"/>
</dbReference>
<sequence length="141" mass="16437">MEDNLFDVKWDSSSVKQISPLTLAFVGDAVYETFVRIYLVYKYRDMQVHNLHVKAVKFVKAHSQSEIIKKLETQLSEEEMYFFKRGRNAKSGTVPKNADVQEYRFATGFETLVGFLYLTGRLGRLNFLFRSIIMLESEGKF</sequence>
<comment type="function">
    <text evidence="6">Involved in correct processing of both the 5' and 3' ends of 23S rRNA precursor. Processes 30S rRNA precursor transcript even in absence of ribonuclease 3 (Rnc); Rnc processes 30S rRNA into smaller rRNA precursors.</text>
</comment>
<organism evidence="8 9">
    <name type="scientific">Clostridium aromativorans</name>
    <dbReference type="NCBI Taxonomy" id="2836848"/>
    <lineage>
        <taxon>Bacteria</taxon>
        <taxon>Bacillati</taxon>
        <taxon>Bacillota</taxon>
        <taxon>Clostridia</taxon>
        <taxon>Eubacteriales</taxon>
        <taxon>Clostridiaceae</taxon>
        <taxon>Clostridium</taxon>
    </lineage>
</organism>
<feature type="domain" description="RNase III" evidence="7">
    <location>
        <begin position="3"/>
        <end position="140"/>
    </location>
</feature>
<dbReference type="RefSeq" id="WP_150358926.1">
    <property type="nucleotide sequence ID" value="NZ_JAJJPB010000037.1"/>
</dbReference>
<evidence type="ECO:0000256" key="2">
    <source>
        <dbReference type="ARBA" id="ARBA00022552"/>
    </source>
</evidence>
<evidence type="ECO:0000256" key="3">
    <source>
        <dbReference type="ARBA" id="ARBA00022722"/>
    </source>
</evidence>
<protein>
    <recommendedName>
        <fullName evidence="6">Mini-ribonuclease 3</fullName>
        <shortName evidence="6">Mini-3</shortName>
        <shortName evidence="6">Mini-RNase 3</shortName>
        <ecNumber evidence="6">3.1.26.-</ecNumber>
    </recommendedName>
    <alternativeName>
        <fullName evidence="6">Mini-RNase III</fullName>
        <shortName evidence="6">Mini-III</shortName>
    </alternativeName>
</protein>
<keyword evidence="2 6" id="KW-0698">rRNA processing</keyword>
<keyword evidence="6" id="KW-0694">RNA-binding</keyword>
<evidence type="ECO:0000313" key="8">
    <source>
        <dbReference type="EMBL" id="MCC9296575.1"/>
    </source>
</evidence>
<name>A0ABS8N9W7_9CLOT</name>